<comment type="subcellular location">
    <subcellularLocation>
        <location evidence="1">Cell membrane</location>
        <topology evidence="1">Multi-pass membrane protein</topology>
    </subcellularLocation>
</comment>
<reference evidence="7 8" key="1">
    <citation type="submission" date="2017-11" db="EMBL/GenBank/DDBJ databases">
        <title>Genomic Encyclopedia of Archaeal and Bacterial Type Strains, Phase II (KMG-II): From Individual Species to Whole Genera.</title>
        <authorList>
            <person name="Goeker M."/>
        </authorList>
    </citation>
    <scope>NUCLEOTIDE SEQUENCE [LARGE SCALE GENOMIC DNA]</scope>
    <source>
        <strain evidence="7 8">DSM 16400</strain>
    </source>
</reference>
<keyword evidence="5 6" id="KW-0472">Membrane</keyword>
<evidence type="ECO:0000256" key="4">
    <source>
        <dbReference type="ARBA" id="ARBA00022989"/>
    </source>
</evidence>
<gene>
    <name evidence="7" type="ORF">CLV85_1951</name>
</gene>
<accession>A0A2M9D2I4</accession>
<feature type="transmembrane region" description="Helical" evidence="6">
    <location>
        <begin position="134"/>
        <end position="156"/>
    </location>
</feature>
<evidence type="ECO:0000256" key="5">
    <source>
        <dbReference type="ARBA" id="ARBA00023136"/>
    </source>
</evidence>
<dbReference type="RefSeq" id="WP_100389429.1">
    <property type="nucleotide sequence ID" value="NZ_BMZU01000002.1"/>
</dbReference>
<dbReference type="Pfam" id="PF03706">
    <property type="entry name" value="LPG_synthase_TM"/>
    <property type="match status" value="1"/>
</dbReference>
<evidence type="ECO:0000256" key="1">
    <source>
        <dbReference type="ARBA" id="ARBA00004651"/>
    </source>
</evidence>
<evidence type="ECO:0000256" key="6">
    <source>
        <dbReference type="SAM" id="Phobius"/>
    </source>
</evidence>
<dbReference type="EMBL" id="PGFH01000002">
    <property type="protein sequence ID" value="PJJ78381.1"/>
    <property type="molecule type" value="Genomic_DNA"/>
</dbReference>
<keyword evidence="3 6" id="KW-0812">Transmembrane</keyword>
<dbReference type="AlphaFoldDB" id="A0A2M9D2I4"/>
<keyword evidence="2" id="KW-1003">Cell membrane</keyword>
<proteinExistence type="predicted"/>
<keyword evidence="4 6" id="KW-1133">Transmembrane helix</keyword>
<feature type="transmembrane region" description="Helical" evidence="6">
    <location>
        <begin position="242"/>
        <end position="263"/>
    </location>
</feature>
<feature type="transmembrane region" description="Helical" evidence="6">
    <location>
        <begin position="162"/>
        <end position="178"/>
    </location>
</feature>
<dbReference type="GO" id="GO:0005886">
    <property type="term" value="C:plasma membrane"/>
    <property type="evidence" value="ECO:0007669"/>
    <property type="project" value="UniProtKB-SubCell"/>
</dbReference>
<feature type="transmembrane region" description="Helical" evidence="6">
    <location>
        <begin position="13"/>
        <end position="34"/>
    </location>
</feature>
<name>A0A2M9D2I4_9MICO</name>
<feature type="transmembrane region" description="Helical" evidence="6">
    <location>
        <begin position="46"/>
        <end position="73"/>
    </location>
</feature>
<evidence type="ECO:0000313" key="8">
    <source>
        <dbReference type="Proteomes" id="UP000231742"/>
    </source>
</evidence>
<dbReference type="OrthoDB" id="320276at2"/>
<feature type="transmembrane region" description="Helical" evidence="6">
    <location>
        <begin position="296"/>
        <end position="316"/>
    </location>
</feature>
<keyword evidence="8" id="KW-1185">Reference proteome</keyword>
<evidence type="ECO:0000256" key="3">
    <source>
        <dbReference type="ARBA" id="ARBA00022692"/>
    </source>
</evidence>
<feature type="transmembrane region" description="Helical" evidence="6">
    <location>
        <begin position="213"/>
        <end position="236"/>
    </location>
</feature>
<dbReference type="InterPro" id="IPR022791">
    <property type="entry name" value="L-PG_synthase/AglD"/>
</dbReference>
<feature type="transmembrane region" description="Helical" evidence="6">
    <location>
        <begin position="272"/>
        <end position="290"/>
    </location>
</feature>
<comment type="caution">
    <text evidence="7">The sequence shown here is derived from an EMBL/GenBank/DDBJ whole genome shotgun (WGS) entry which is preliminary data.</text>
</comment>
<organism evidence="7 8">
    <name type="scientific">Salinibacterium amurskyense</name>
    <dbReference type="NCBI Taxonomy" id="205941"/>
    <lineage>
        <taxon>Bacteria</taxon>
        <taxon>Bacillati</taxon>
        <taxon>Actinomycetota</taxon>
        <taxon>Actinomycetes</taxon>
        <taxon>Micrococcales</taxon>
        <taxon>Microbacteriaceae</taxon>
        <taxon>Salinibacterium</taxon>
    </lineage>
</organism>
<evidence type="ECO:0000313" key="7">
    <source>
        <dbReference type="EMBL" id="PJJ78381.1"/>
    </source>
</evidence>
<protein>
    <submittedName>
        <fullName evidence="7">Lysylphosphatidylglycerol synthase-like protein</fullName>
    </submittedName>
</protein>
<evidence type="ECO:0000256" key="2">
    <source>
        <dbReference type="ARBA" id="ARBA00022475"/>
    </source>
</evidence>
<dbReference type="Proteomes" id="UP000231742">
    <property type="component" value="Unassembled WGS sequence"/>
</dbReference>
<sequence>MTSPSSSGVRKRLLRWVLTVVVLSLVAVLFWRALADNWTEVQAQNLQFNWLMVLAVVLFAVAVPVSGLLWGAIVNRLSPATTVTPREAMAVHSASWLLKYVPGQVGSLLNKVIWGKKRGISRSIMVISFIYENVFLQVSSIVPSAAILLVSVGLVIFQDNPVTVLLPILALVPLLMVLDRRLFHPVLNFGAKRILKQELPREYFLPPKAVSGYLVAFVAPRIINGVGFVVVALSFLNVEPSAWLPLAATYVLAGAIGILAVFVPSGLGVREAVIFVFALQYMTPAQAVILSLLSRLLSTVADAVVALFYGMLTLWLKRQPPKLSQGA</sequence>